<gene>
    <name evidence="1" type="ORF">LEP1GSC125_2214</name>
</gene>
<accession>A0AA87SX82</accession>
<comment type="caution">
    <text evidence="1">The sequence shown here is derived from an EMBL/GenBank/DDBJ whole genome shotgun (WGS) entry which is preliminary data.</text>
</comment>
<name>A0AA87SX82_9LEPT</name>
<sequence length="42" mass="5083">MIFFHSDLSQTKPFLLFKRTVDIVWLIMGSAFFEKEFYFKSS</sequence>
<dbReference type="EMBL" id="AKWM02000029">
    <property type="protein sequence ID" value="EKS00889.1"/>
    <property type="molecule type" value="Genomic_DNA"/>
</dbReference>
<evidence type="ECO:0000313" key="1">
    <source>
        <dbReference type="EMBL" id="EKS00889.1"/>
    </source>
</evidence>
<evidence type="ECO:0000313" key="2">
    <source>
        <dbReference type="Proteomes" id="UP000001343"/>
    </source>
</evidence>
<dbReference type="Proteomes" id="UP000001343">
    <property type="component" value="Unassembled WGS sequence"/>
</dbReference>
<protein>
    <submittedName>
        <fullName evidence="1">Uncharacterized protein</fullName>
    </submittedName>
</protein>
<proteinExistence type="predicted"/>
<reference evidence="1 2" key="1">
    <citation type="journal article" date="2014" name="Int. J. Syst. Evol. Microbiol.">
        <title>Leptospira mayottensis sp. nov., a pathogenic species of the genus Leptospira isolated from humans.</title>
        <authorList>
            <person name="Bourhy P."/>
            <person name="Collet L."/>
            <person name="Brisse S."/>
            <person name="Picardeau M."/>
        </authorList>
    </citation>
    <scope>NUCLEOTIDE SEQUENCE [LARGE SCALE GENOMIC DNA]</scope>
    <source>
        <strain evidence="1 2">200901122</strain>
    </source>
</reference>
<organism evidence="1 2">
    <name type="scientific">Leptospira mayottensis 200901122</name>
    <dbReference type="NCBI Taxonomy" id="1193010"/>
    <lineage>
        <taxon>Bacteria</taxon>
        <taxon>Pseudomonadati</taxon>
        <taxon>Spirochaetota</taxon>
        <taxon>Spirochaetia</taxon>
        <taxon>Leptospirales</taxon>
        <taxon>Leptospiraceae</taxon>
        <taxon>Leptospira</taxon>
    </lineage>
</organism>
<dbReference type="AlphaFoldDB" id="A0AA87SX82"/>